<protein>
    <recommendedName>
        <fullName evidence="4 7">Signal peptidase I</fullName>
        <ecNumber evidence="4 7">3.4.21.89</ecNumber>
    </recommendedName>
</protein>
<evidence type="ECO:0000259" key="8">
    <source>
        <dbReference type="Pfam" id="PF10502"/>
    </source>
</evidence>
<dbReference type="Pfam" id="PF10502">
    <property type="entry name" value="Peptidase_S26"/>
    <property type="match status" value="1"/>
</dbReference>
<proteinExistence type="inferred from homology"/>
<dbReference type="GO" id="GO:0006465">
    <property type="term" value="P:signal peptide processing"/>
    <property type="evidence" value="ECO:0007669"/>
    <property type="project" value="InterPro"/>
</dbReference>
<dbReference type="EC" id="3.4.21.89" evidence="4 7"/>
<sequence length="177" mass="19416">MLDNKVLRNIYDFASVLVTAVLAVAVIFTFVFKISVVDGSSMNNTLFDGDKLILTARDWKVETGDIVVISQPNIYEKVLIKRVIATQGQTITVDASKGQVIVDGVVLDEPYIAAVTRVQGNMTYPITVPEGKVFVMGDNRNASTDSRDIFVGLIDTRYIVGEAVYRVGDTHLLQTAE</sequence>
<dbReference type="PANTHER" id="PTHR43390">
    <property type="entry name" value="SIGNAL PEPTIDASE I"/>
    <property type="match status" value="1"/>
</dbReference>
<comment type="caution">
    <text evidence="9">The sequence shown here is derived from an EMBL/GenBank/DDBJ whole genome shotgun (WGS) entry which is preliminary data.</text>
</comment>
<evidence type="ECO:0000256" key="1">
    <source>
        <dbReference type="ARBA" id="ARBA00000677"/>
    </source>
</evidence>
<dbReference type="InterPro" id="IPR000223">
    <property type="entry name" value="Pept_S26A_signal_pept_1"/>
</dbReference>
<accession>A0A9D1LDY1</accession>
<dbReference type="NCBIfam" id="TIGR02227">
    <property type="entry name" value="sigpep_I_bact"/>
    <property type="match status" value="1"/>
</dbReference>
<keyword evidence="7" id="KW-0472">Membrane</keyword>
<keyword evidence="7" id="KW-0812">Transmembrane</keyword>
<dbReference type="GO" id="GO:0009003">
    <property type="term" value="F:signal peptidase activity"/>
    <property type="evidence" value="ECO:0007669"/>
    <property type="project" value="UniProtKB-EC"/>
</dbReference>
<dbReference type="EMBL" id="DVMW01000036">
    <property type="protein sequence ID" value="HIU36159.1"/>
    <property type="molecule type" value="Genomic_DNA"/>
</dbReference>
<reference evidence="9" key="2">
    <citation type="journal article" date="2021" name="PeerJ">
        <title>Extensive microbial diversity within the chicken gut microbiome revealed by metagenomics and culture.</title>
        <authorList>
            <person name="Gilroy R."/>
            <person name="Ravi A."/>
            <person name="Getino M."/>
            <person name="Pursley I."/>
            <person name="Horton D.L."/>
            <person name="Alikhan N.F."/>
            <person name="Baker D."/>
            <person name="Gharbi K."/>
            <person name="Hall N."/>
            <person name="Watson M."/>
            <person name="Adriaenssens E.M."/>
            <person name="Foster-Nyarko E."/>
            <person name="Jarju S."/>
            <person name="Secka A."/>
            <person name="Antonio M."/>
            <person name="Oren A."/>
            <person name="Chaudhuri R.R."/>
            <person name="La Ragione R."/>
            <person name="Hildebrand F."/>
            <person name="Pallen M.J."/>
        </authorList>
    </citation>
    <scope>NUCLEOTIDE SEQUENCE</scope>
    <source>
        <strain evidence="9">ChiGjej1B1-19959</strain>
    </source>
</reference>
<evidence type="ECO:0000313" key="10">
    <source>
        <dbReference type="Proteomes" id="UP000824071"/>
    </source>
</evidence>
<dbReference type="PANTHER" id="PTHR43390:SF1">
    <property type="entry name" value="CHLOROPLAST PROCESSING PEPTIDASE"/>
    <property type="match status" value="1"/>
</dbReference>
<dbReference type="Gene3D" id="2.10.109.10">
    <property type="entry name" value="Umud Fragment, subunit A"/>
    <property type="match status" value="1"/>
</dbReference>
<organism evidence="9 10">
    <name type="scientific">Candidatus Fimenecus excrementigallinarum</name>
    <dbReference type="NCBI Taxonomy" id="2840816"/>
    <lineage>
        <taxon>Bacteria</taxon>
        <taxon>Bacillati</taxon>
        <taxon>Bacillota</taxon>
        <taxon>Clostridia</taxon>
        <taxon>Candidatus Fimenecus</taxon>
    </lineage>
</organism>
<dbReference type="Proteomes" id="UP000824071">
    <property type="component" value="Unassembled WGS sequence"/>
</dbReference>
<evidence type="ECO:0000256" key="7">
    <source>
        <dbReference type="RuleBase" id="RU362042"/>
    </source>
</evidence>
<keyword evidence="5 7" id="KW-0378">Hydrolase</keyword>
<dbReference type="SUPFAM" id="SSF51306">
    <property type="entry name" value="LexA/Signal peptidase"/>
    <property type="match status" value="1"/>
</dbReference>
<comment type="similarity">
    <text evidence="3 7">Belongs to the peptidase S26 family.</text>
</comment>
<dbReference type="PROSITE" id="PS00761">
    <property type="entry name" value="SPASE_I_3"/>
    <property type="match status" value="1"/>
</dbReference>
<keyword evidence="7" id="KW-1133">Transmembrane helix</keyword>
<dbReference type="InterPro" id="IPR019533">
    <property type="entry name" value="Peptidase_S26"/>
</dbReference>
<feature type="active site" evidence="6">
    <location>
        <position position="81"/>
    </location>
</feature>
<evidence type="ECO:0000256" key="3">
    <source>
        <dbReference type="ARBA" id="ARBA00009370"/>
    </source>
</evidence>
<dbReference type="PRINTS" id="PR00727">
    <property type="entry name" value="LEADERPTASE"/>
</dbReference>
<comment type="catalytic activity">
    <reaction evidence="1 7">
        <text>Cleavage of hydrophobic, N-terminal signal or leader sequences from secreted and periplasmic proteins.</text>
        <dbReference type="EC" id="3.4.21.89"/>
    </reaction>
</comment>
<dbReference type="CDD" id="cd06530">
    <property type="entry name" value="S26_SPase_I"/>
    <property type="match status" value="1"/>
</dbReference>
<feature type="domain" description="Peptidase S26" evidence="8">
    <location>
        <begin position="12"/>
        <end position="166"/>
    </location>
</feature>
<dbReference type="InterPro" id="IPR019758">
    <property type="entry name" value="Pept_S26A_signal_pept_1_CS"/>
</dbReference>
<dbReference type="GO" id="GO:0004252">
    <property type="term" value="F:serine-type endopeptidase activity"/>
    <property type="evidence" value="ECO:0007669"/>
    <property type="project" value="InterPro"/>
</dbReference>
<feature type="active site" evidence="6">
    <location>
        <position position="41"/>
    </location>
</feature>
<dbReference type="GO" id="GO:0005886">
    <property type="term" value="C:plasma membrane"/>
    <property type="evidence" value="ECO:0007669"/>
    <property type="project" value="UniProtKB-SubCell"/>
</dbReference>
<feature type="transmembrane region" description="Helical" evidence="7">
    <location>
        <begin position="13"/>
        <end position="32"/>
    </location>
</feature>
<comment type="subcellular location">
    <subcellularLocation>
        <location evidence="2">Cell membrane</location>
        <topology evidence="2">Single-pass type II membrane protein</topology>
    </subcellularLocation>
    <subcellularLocation>
        <location evidence="7">Membrane</location>
        <topology evidence="7">Single-pass type II membrane protein</topology>
    </subcellularLocation>
</comment>
<evidence type="ECO:0000256" key="2">
    <source>
        <dbReference type="ARBA" id="ARBA00004401"/>
    </source>
</evidence>
<gene>
    <name evidence="9" type="primary">lepB</name>
    <name evidence="9" type="ORF">IAC53_06120</name>
</gene>
<evidence type="ECO:0000256" key="5">
    <source>
        <dbReference type="ARBA" id="ARBA00022801"/>
    </source>
</evidence>
<keyword evidence="7" id="KW-0645">Protease</keyword>
<dbReference type="InterPro" id="IPR036286">
    <property type="entry name" value="LexA/Signal_pep-like_sf"/>
</dbReference>
<reference evidence="9" key="1">
    <citation type="submission" date="2020-10" db="EMBL/GenBank/DDBJ databases">
        <authorList>
            <person name="Gilroy R."/>
        </authorList>
    </citation>
    <scope>NUCLEOTIDE SEQUENCE</scope>
    <source>
        <strain evidence="9">ChiGjej1B1-19959</strain>
    </source>
</reference>
<evidence type="ECO:0000256" key="6">
    <source>
        <dbReference type="PIRSR" id="PIRSR600223-1"/>
    </source>
</evidence>
<evidence type="ECO:0000256" key="4">
    <source>
        <dbReference type="ARBA" id="ARBA00013208"/>
    </source>
</evidence>
<name>A0A9D1LDY1_9FIRM</name>
<evidence type="ECO:0000313" key="9">
    <source>
        <dbReference type="EMBL" id="HIU36159.1"/>
    </source>
</evidence>
<dbReference type="AlphaFoldDB" id="A0A9D1LDY1"/>